<protein>
    <submittedName>
        <fullName evidence="1">Uncharacterized protein</fullName>
    </submittedName>
</protein>
<sequence length="84" mass="9539">METGRSHMVHKCKWGDENDMRSIRTHPSAFNLLGGSPCTIAKSRLHHDRATCTEDICTYDTSLSTWGFDDHCVRGLMILVRSED</sequence>
<evidence type="ECO:0000313" key="2">
    <source>
        <dbReference type="Proteomes" id="UP001187192"/>
    </source>
</evidence>
<evidence type="ECO:0000313" key="1">
    <source>
        <dbReference type="EMBL" id="GMN32742.1"/>
    </source>
</evidence>
<accession>A0AA88CWN6</accession>
<organism evidence="1 2">
    <name type="scientific">Ficus carica</name>
    <name type="common">Common fig</name>
    <dbReference type="NCBI Taxonomy" id="3494"/>
    <lineage>
        <taxon>Eukaryota</taxon>
        <taxon>Viridiplantae</taxon>
        <taxon>Streptophyta</taxon>
        <taxon>Embryophyta</taxon>
        <taxon>Tracheophyta</taxon>
        <taxon>Spermatophyta</taxon>
        <taxon>Magnoliopsida</taxon>
        <taxon>eudicotyledons</taxon>
        <taxon>Gunneridae</taxon>
        <taxon>Pentapetalae</taxon>
        <taxon>rosids</taxon>
        <taxon>fabids</taxon>
        <taxon>Rosales</taxon>
        <taxon>Moraceae</taxon>
        <taxon>Ficeae</taxon>
        <taxon>Ficus</taxon>
    </lineage>
</organism>
<gene>
    <name evidence="1" type="ORF">TIFTF001_003817</name>
</gene>
<keyword evidence="2" id="KW-1185">Reference proteome</keyword>
<comment type="caution">
    <text evidence="1">The sequence shown here is derived from an EMBL/GenBank/DDBJ whole genome shotgun (WGS) entry which is preliminary data.</text>
</comment>
<dbReference type="EMBL" id="BTGU01000003">
    <property type="protein sequence ID" value="GMN32742.1"/>
    <property type="molecule type" value="Genomic_DNA"/>
</dbReference>
<dbReference type="Proteomes" id="UP001187192">
    <property type="component" value="Unassembled WGS sequence"/>
</dbReference>
<reference evidence="1" key="1">
    <citation type="submission" date="2023-07" db="EMBL/GenBank/DDBJ databases">
        <title>draft genome sequence of fig (Ficus carica).</title>
        <authorList>
            <person name="Takahashi T."/>
            <person name="Nishimura K."/>
        </authorList>
    </citation>
    <scope>NUCLEOTIDE SEQUENCE</scope>
</reference>
<dbReference type="Gramene" id="FCD_00006657-RA">
    <property type="protein sequence ID" value="FCD_00006657-RA:cds"/>
    <property type="gene ID" value="FCD_00006657"/>
</dbReference>
<proteinExistence type="predicted"/>
<name>A0AA88CWN6_FICCA</name>
<dbReference type="AlphaFoldDB" id="A0AA88CWN6"/>